<accession>A0A0R2A1F8</accession>
<keyword evidence="1" id="KW-0805">Transcription regulation</keyword>
<feature type="domain" description="HTH marR-type" evidence="4">
    <location>
        <begin position="8"/>
        <end position="141"/>
    </location>
</feature>
<dbReference type="Gene3D" id="1.10.10.10">
    <property type="entry name" value="Winged helix-like DNA-binding domain superfamily/Winged helix DNA-binding domain"/>
    <property type="match status" value="1"/>
</dbReference>
<evidence type="ECO:0000313" key="6">
    <source>
        <dbReference type="Proteomes" id="UP000051733"/>
    </source>
</evidence>
<dbReference type="SUPFAM" id="SSF46785">
    <property type="entry name" value="Winged helix' DNA-binding domain"/>
    <property type="match status" value="1"/>
</dbReference>
<sequence length="153" mass="17987">MDAQQQFRTSLTTLLDKITLLSKSQLETQLKGFKPAEVHTIEFIGKHQDVNVTKIADAMFVTRGAVSKLTKRLMARELIERYQKPDNKKEIYFRLTPQGRGVFLTHEQLDQEFQQRDQPVFDQTDPVQLQTVLAFLDRYNQHLDHEIEQHHLQ</sequence>
<dbReference type="PATRIC" id="fig|1423813.3.peg.266"/>
<evidence type="ECO:0000256" key="2">
    <source>
        <dbReference type="ARBA" id="ARBA00023125"/>
    </source>
</evidence>
<dbReference type="InterPro" id="IPR036388">
    <property type="entry name" value="WH-like_DNA-bd_sf"/>
</dbReference>
<dbReference type="InterPro" id="IPR036390">
    <property type="entry name" value="WH_DNA-bd_sf"/>
</dbReference>
<dbReference type="Pfam" id="PF01047">
    <property type="entry name" value="MarR"/>
    <property type="match status" value="1"/>
</dbReference>
<reference evidence="5 6" key="1">
    <citation type="journal article" date="2015" name="Genome Announc.">
        <title>Expanding the biotechnology potential of lactobacilli through comparative genomics of 213 strains and associated genera.</title>
        <authorList>
            <person name="Sun Z."/>
            <person name="Harris H.M."/>
            <person name="McCann A."/>
            <person name="Guo C."/>
            <person name="Argimon S."/>
            <person name="Zhang W."/>
            <person name="Yang X."/>
            <person name="Jeffery I.B."/>
            <person name="Cooney J.C."/>
            <person name="Kagawa T.F."/>
            <person name="Liu W."/>
            <person name="Song Y."/>
            <person name="Salvetti E."/>
            <person name="Wrobel A."/>
            <person name="Rasinkangas P."/>
            <person name="Parkhill J."/>
            <person name="Rea M.C."/>
            <person name="O'Sullivan O."/>
            <person name="Ritari J."/>
            <person name="Douillard F.P."/>
            <person name="Paul Ross R."/>
            <person name="Yang R."/>
            <person name="Briner A.E."/>
            <person name="Felis G.E."/>
            <person name="de Vos W.M."/>
            <person name="Barrangou R."/>
            <person name="Klaenhammer T.R."/>
            <person name="Caufield P.W."/>
            <person name="Cui Y."/>
            <person name="Zhang H."/>
            <person name="O'Toole P.W."/>
        </authorList>
    </citation>
    <scope>NUCLEOTIDE SEQUENCE [LARGE SCALE GENOMIC DNA]</scope>
    <source>
        <strain evidence="5 6">DSM 20634</strain>
    </source>
</reference>
<dbReference type="PROSITE" id="PS50995">
    <property type="entry name" value="HTH_MARR_2"/>
    <property type="match status" value="1"/>
</dbReference>
<dbReference type="GO" id="GO:0003677">
    <property type="term" value="F:DNA binding"/>
    <property type="evidence" value="ECO:0007669"/>
    <property type="project" value="UniProtKB-KW"/>
</dbReference>
<dbReference type="PANTHER" id="PTHR35790:SF4">
    <property type="entry name" value="HTH-TYPE TRANSCRIPTIONAL REGULATOR PCHR"/>
    <property type="match status" value="1"/>
</dbReference>
<keyword evidence="3" id="KW-0804">Transcription</keyword>
<dbReference type="Proteomes" id="UP000051733">
    <property type="component" value="Unassembled WGS sequence"/>
</dbReference>
<evidence type="ECO:0000256" key="3">
    <source>
        <dbReference type="ARBA" id="ARBA00023163"/>
    </source>
</evidence>
<evidence type="ECO:0000259" key="4">
    <source>
        <dbReference type="PROSITE" id="PS50995"/>
    </source>
</evidence>
<dbReference type="EMBL" id="AYYY01000061">
    <property type="protein sequence ID" value="KRM60775.1"/>
    <property type="molecule type" value="Genomic_DNA"/>
</dbReference>
<gene>
    <name evidence="5" type="ORF">FC26_GL000257</name>
</gene>
<dbReference type="AlphaFoldDB" id="A0A0R2A1F8"/>
<proteinExistence type="predicted"/>
<keyword evidence="2" id="KW-0238">DNA-binding</keyword>
<evidence type="ECO:0000313" key="5">
    <source>
        <dbReference type="EMBL" id="KRM60775.1"/>
    </source>
</evidence>
<comment type="caution">
    <text evidence="5">The sequence shown here is derived from an EMBL/GenBank/DDBJ whole genome shotgun (WGS) entry which is preliminary data.</text>
</comment>
<organism evidence="5 6">
    <name type="scientific">Paucilactobacillus vaccinostercus DSM 20634</name>
    <dbReference type="NCBI Taxonomy" id="1423813"/>
    <lineage>
        <taxon>Bacteria</taxon>
        <taxon>Bacillati</taxon>
        <taxon>Bacillota</taxon>
        <taxon>Bacilli</taxon>
        <taxon>Lactobacillales</taxon>
        <taxon>Lactobacillaceae</taxon>
        <taxon>Paucilactobacillus</taxon>
    </lineage>
</organism>
<dbReference type="OrthoDB" id="5358347at2"/>
<protein>
    <submittedName>
        <fullName evidence="5">MarR family transcriptional regulator</fullName>
    </submittedName>
</protein>
<dbReference type="GO" id="GO:0003700">
    <property type="term" value="F:DNA-binding transcription factor activity"/>
    <property type="evidence" value="ECO:0007669"/>
    <property type="project" value="InterPro"/>
</dbReference>
<dbReference type="PANTHER" id="PTHR35790">
    <property type="entry name" value="HTH-TYPE TRANSCRIPTIONAL REGULATOR PCHR"/>
    <property type="match status" value="1"/>
</dbReference>
<dbReference type="SMART" id="SM00347">
    <property type="entry name" value="HTH_MARR"/>
    <property type="match status" value="1"/>
</dbReference>
<evidence type="ECO:0000256" key="1">
    <source>
        <dbReference type="ARBA" id="ARBA00023015"/>
    </source>
</evidence>
<dbReference type="InterPro" id="IPR000835">
    <property type="entry name" value="HTH_MarR-typ"/>
</dbReference>
<dbReference type="RefSeq" id="WP_057780006.1">
    <property type="nucleotide sequence ID" value="NZ_AYYY01000061.1"/>
</dbReference>
<name>A0A0R2A1F8_9LACO</name>
<dbReference type="InterPro" id="IPR052067">
    <property type="entry name" value="Metal_resp_HTH_trans_reg"/>
</dbReference>
<keyword evidence="6" id="KW-1185">Reference proteome</keyword>
<dbReference type="STRING" id="1423813.FC26_GL000257"/>